<dbReference type="InterPro" id="IPR036278">
    <property type="entry name" value="Sialidase_sf"/>
</dbReference>
<evidence type="ECO:0000313" key="1">
    <source>
        <dbReference type="EMBL" id="SEI37264.1"/>
    </source>
</evidence>
<evidence type="ECO:0000313" key="2">
    <source>
        <dbReference type="Proteomes" id="UP000199532"/>
    </source>
</evidence>
<protein>
    <submittedName>
        <fullName evidence="1">BNR repeat-containing family member</fullName>
    </submittedName>
</protein>
<dbReference type="EMBL" id="FNXY01000001">
    <property type="protein sequence ID" value="SEI37264.1"/>
    <property type="molecule type" value="Genomic_DNA"/>
</dbReference>
<dbReference type="CDD" id="cd15482">
    <property type="entry name" value="Sialidase_non-viral"/>
    <property type="match status" value="1"/>
</dbReference>
<sequence length="438" mass="50050">MKNLLAIFHVFLICYTPGFGQSAGTLTEDGAWCWFSDPRAIYSSKKNSQVITGWVTSSGDIMAASLDIKNGRIEKKKLYTNLEKDDHDNPAFLELPDRRILTQYTWHGGSAQGMGVIQNVTTQGPKVSTFSDSVVLKPTNQKLLDRFKRETYTYANPFLLSSENNKLYSFGRWIGFKPNFVTSTDNGKTWSDPVVIITSKELNTNNRPYVKYFSDGKSRIHLIFTDGHPNAEPLNSVYYCFYENGAFWRADGSKIATIEQLPFHPSDATIVYQATPTTGKAWIFDIVVDKKGNLVVAYTRYPTNDNHQYYYAVYDGKKWNDHYLIDSGNWFPQTPEGKMEREQNYSGGFTIDPLDPSIVYFSHEINGVFEISKGQTSDMGNSWKITPVTRNSKLDNVRPTIPRYKKPGDKSVLLWMENKKYVHYTDYDSRIKFHISAP</sequence>
<keyword evidence="2" id="KW-1185">Reference proteome</keyword>
<proteinExistence type="predicted"/>
<dbReference type="Pfam" id="PF15892">
    <property type="entry name" value="BNR_4"/>
    <property type="match status" value="1"/>
</dbReference>
<accession>A0A1H6Q8W2</accession>
<reference evidence="1 2" key="1">
    <citation type="submission" date="2016-10" db="EMBL/GenBank/DDBJ databases">
        <authorList>
            <person name="de Groot N.N."/>
        </authorList>
    </citation>
    <scope>NUCLEOTIDE SEQUENCE [LARGE SCALE GENOMIC DNA]</scope>
    <source>
        <strain evidence="1 2">DSM 19938</strain>
    </source>
</reference>
<dbReference type="RefSeq" id="WP_177196921.1">
    <property type="nucleotide sequence ID" value="NZ_FNXY01000001.1"/>
</dbReference>
<gene>
    <name evidence="1" type="ORF">SAMN04487995_0094</name>
</gene>
<name>A0A1H6Q8W2_9BACT</name>
<dbReference type="STRING" id="408657.SAMN04487995_0094"/>
<dbReference type="SUPFAM" id="SSF50939">
    <property type="entry name" value="Sialidases"/>
    <property type="match status" value="1"/>
</dbReference>
<organism evidence="1 2">
    <name type="scientific">Dyadobacter koreensis</name>
    <dbReference type="NCBI Taxonomy" id="408657"/>
    <lineage>
        <taxon>Bacteria</taxon>
        <taxon>Pseudomonadati</taxon>
        <taxon>Bacteroidota</taxon>
        <taxon>Cytophagia</taxon>
        <taxon>Cytophagales</taxon>
        <taxon>Spirosomataceae</taxon>
        <taxon>Dyadobacter</taxon>
    </lineage>
</organism>
<dbReference type="Gene3D" id="2.120.10.10">
    <property type="match status" value="1"/>
</dbReference>
<dbReference type="AlphaFoldDB" id="A0A1H6Q8W2"/>
<dbReference type="Proteomes" id="UP000199532">
    <property type="component" value="Unassembled WGS sequence"/>
</dbReference>